<dbReference type="RefSeq" id="WP_157816768.1">
    <property type="nucleotide sequence ID" value="NZ_CAWNNC010000001.1"/>
</dbReference>
<dbReference type="AlphaFoldDB" id="A0A2K8T3K4"/>
<protein>
    <submittedName>
        <fullName evidence="1">Uncharacterized protein</fullName>
    </submittedName>
</protein>
<proteinExistence type="predicted"/>
<reference evidence="1 2" key="1">
    <citation type="submission" date="2017-11" db="EMBL/GenBank/DDBJ databases">
        <title>Complete genome of a free-living desiccation-tolerant cyanobacterium and its photosynthetic adaptation to extreme terrestrial habitat.</title>
        <authorList>
            <person name="Shang J."/>
        </authorList>
    </citation>
    <scope>NUCLEOTIDE SEQUENCE [LARGE SCALE GENOMIC DNA]</scope>
    <source>
        <strain evidence="1 2">CCNUN1</strain>
    </source>
</reference>
<gene>
    <name evidence="1" type="ORF">COO91_08351</name>
</gene>
<name>A0A2K8T3K4_9NOSO</name>
<evidence type="ECO:0000313" key="2">
    <source>
        <dbReference type="Proteomes" id="UP000232003"/>
    </source>
</evidence>
<sequence>MTVQELIKKLETFPLEMEVAICTPESDYSEIESIHFDRLGTVVEIEVSGFEDEEY</sequence>
<dbReference type="EMBL" id="CP024785">
    <property type="protein sequence ID" value="AUB42239.1"/>
    <property type="molecule type" value="Genomic_DNA"/>
</dbReference>
<dbReference type="KEGG" id="nfl:COO91_08351"/>
<accession>A0A2K8T3K4</accession>
<dbReference type="Proteomes" id="UP000232003">
    <property type="component" value="Chromosome"/>
</dbReference>
<evidence type="ECO:0000313" key="1">
    <source>
        <dbReference type="EMBL" id="AUB42239.1"/>
    </source>
</evidence>
<keyword evidence="2" id="KW-1185">Reference proteome</keyword>
<organism evidence="1 2">
    <name type="scientific">Nostoc flagelliforme CCNUN1</name>
    <dbReference type="NCBI Taxonomy" id="2038116"/>
    <lineage>
        <taxon>Bacteria</taxon>
        <taxon>Bacillati</taxon>
        <taxon>Cyanobacteriota</taxon>
        <taxon>Cyanophyceae</taxon>
        <taxon>Nostocales</taxon>
        <taxon>Nostocaceae</taxon>
        <taxon>Nostoc</taxon>
    </lineage>
</organism>